<keyword evidence="2" id="KW-1185">Reference proteome</keyword>
<dbReference type="Proteomes" id="UP000093309">
    <property type="component" value="Unassembled WGS sequence"/>
</dbReference>
<comment type="caution">
    <text evidence="1">The sequence shown here is derived from an EMBL/GenBank/DDBJ whole genome shotgun (WGS) entry which is preliminary data.</text>
</comment>
<dbReference type="SUPFAM" id="SSF53807">
    <property type="entry name" value="Helical backbone' metal receptor"/>
    <property type="match status" value="1"/>
</dbReference>
<sequence>MLVLFYRFLRLRKDTHHRRYEYQKIVADQLSKIAPIVFQDEAKMDVWNDWLGVMTKFGEMLGQEDVAKQAILMSL</sequence>
<protein>
    <submittedName>
        <fullName evidence="1">Uncharacterized protein</fullName>
    </submittedName>
</protein>
<gene>
    <name evidence="1" type="ORF">A8709_09315</name>
</gene>
<dbReference type="STRING" id="512399.A8709_09315"/>
<reference evidence="2" key="1">
    <citation type="submission" date="2016-05" db="EMBL/GenBank/DDBJ databases">
        <title>Paenibacillus oryzae. sp. nov., isolated from the rice root.</title>
        <authorList>
            <person name="Zhang J."/>
            <person name="Zhang X."/>
        </authorList>
    </citation>
    <scope>NUCLEOTIDE SEQUENCE [LARGE SCALE GENOMIC DNA]</scope>
    <source>
        <strain evidence="2">KCTC13222</strain>
    </source>
</reference>
<proteinExistence type="predicted"/>
<name>A0A1C1A5I6_9BACL</name>
<accession>A0A1C1A5I6</accession>
<evidence type="ECO:0000313" key="2">
    <source>
        <dbReference type="Proteomes" id="UP000093309"/>
    </source>
</evidence>
<dbReference type="Gene3D" id="3.40.50.1980">
    <property type="entry name" value="Nitrogenase molybdenum iron protein domain"/>
    <property type="match status" value="1"/>
</dbReference>
<dbReference type="EMBL" id="LYPC01000012">
    <property type="protein sequence ID" value="OCT15818.1"/>
    <property type="molecule type" value="Genomic_DNA"/>
</dbReference>
<organism evidence="1 2">
    <name type="scientific">Paenibacillus pectinilyticus</name>
    <dbReference type="NCBI Taxonomy" id="512399"/>
    <lineage>
        <taxon>Bacteria</taxon>
        <taxon>Bacillati</taxon>
        <taxon>Bacillota</taxon>
        <taxon>Bacilli</taxon>
        <taxon>Bacillales</taxon>
        <taxon>Paenibacillaceae</taxon>
        <taxon>Paenibacillus</taxon>
    </lineage>
</organism>
<evidence type="ECO:0000313" key="1">
    <source>
        <dbReference type="EMBL" id="OCT15818.1"/>
    </source>
</evidence>
<dbReference type="AlphaFoldDB" id="A0A1C1A5I6"/>